<keyword evidence="3" id="KW-1185">Reference proteome</keyword>
<name>A0AAD5TV73_9FUNG</name>
<keyword evidence="1" id="KW-0175">Coiled coil</keyword>
<evidence type="ECO:0000313" key="3">
    <source>
        <dbReference type="Proteomes" id="UP001211065"/>
    </source>
</evidence>
<sequence>RIPQQFEILKSNLPHLEKAQKFLNLPLPKYFGELNLSNNLKYTISILSNFVQANQQVLEHFAEGVLWCNPAQFIPLFEEVKIVNHKALEILKDIQQKYPIQVLLVKTISVSQFLLRLKKEYLTLKYENGFLDDKVYDEVFFYLDFRHNRLQKENPVIFKREFKFTEKTDSDVTKNHLLEKELENIEENLNELKKLKQSKIERSSSDQQKFNVLPDNTTDLEKSINISDLKNSAGSST</sequence>
<feature type="non-terminal residue" evidence="2">
    <location>
        <position position="1"/>
    </location>
</feature>
<proteinExistence type="predicted"/>
<evidence type="ECO:0000256" key="1">
    <source>
        <dbReference type="SAM" id="Coils"/>
    </source>
</evidence>
<accession>A0AAD5TV73</accession>
<reference evidence="2" key="1">
    <citation type="submission" date="2020-05" db="EMBL/GenBank/DDBJ databases">
        <title>Phylogenomic resolution of chytrid fungi.</title>
        <authorList>
            <person name="Stajich J.E."/>
            <person name="Amses K."/>
            <person name="Simmons R."/>
            <person name="Seto K."/>
            <person name="Myers J."/>
            <person name="Bonds A."/>
            <person name="Quandt C.A."/>
            <person name="Barry K."/>
            <person name="Liu P."/>
            <person name="Grigoriev I."/>
            <person name="Longcore J.E."/>
            <person name="James T.Y."/>
        </authorList>
    </citation>
    <scope>NUCLEOTIDE SEQUENCE</scope>
    <source>
        <strain evidence="2">JEL0476</strain>
    </source>
</reference>
<dbReference type="AlphaFoldDB" id="A0AAD5TV73"/>
<organism evidence="2 3">
    <name type="scientific">Clydaea vesicula</name>
    <dbReference type="NCBI Taxonomy" id="447962"/>
    <lineage>
        <taxon>Eukaryota</taxon>
        <taxon>Fungi</taxon>
        <taxon>Fungi incertae sedis</taxon>
        <taxon>Chytridiomycota</taxon>
        <taxon>Chytridiomycota incertae sedis</taxon>
        <taxon>Chytridiomycetes</taxon>
        <taxon>Lobulomycetales</taxon>
        <taxon>Lobulomycetaceae</taxon>
        <taxon>Clydaea</taxon>
    </lineage>
</organism>
<dbReference type="Proteomes" id="UP001211065">
    <property type="component" value="Unassembled WGS sequence"/>
</dbReference>
<comment type="caution">
    <text evidence="2">The sequence shown here is derived from an EMBL/GenBank/DDBJ whole genome shotgun (WGS) entry which is preliminary data.</text>
</comment>
<evidence type="ECO:0000313" key="2">
    <source>
        <dbReference type="EMBL" id="KAJ3201758.1"/>
    </source>
</evidence>
<gene>
    <name evidence="2" type="ORF">HK099_002101</name>
</gene>
<dbReference type="EMBL" id="JADGJW010001677">
    <property type="protein sequence ID" value="KAJ3201758.1"/>
    <property type="molecule type" value="Genomic_DNA"/>
</dbReference>
<feature type="coiled-coil region" evidence="1">
    <location>
        <begin position="175"/>
        <end position="202"/>
    </location>
</feature>
<protein>
    <submittedName>
        <fullName evidence="2">Uncharacterized protein</fullName>
    </submittedName>
</protein>